<comment type="caution">
    <text evidence="1">The sequence shown here is derived from an EMBL/GenBank/DDBJ whole genome shotgun (WGS) entry which is preliminary data.</text>
</comment>
<proteinExistence type="predicted"/>
<dbReference type="EMBL" id="CAJVPW010004736">
    <property type="protein sequence ID" value="CAG8544668.1"/>
    <property type="molecule type" value="Genomic_DNA"/>
</dbReference>
<evidence type="ECO:0000313" key="1">
    <source>
        <dbReference type="EMBL" id="CAG8544668.1"/>
    </source>
</evidence>
<keyword evidence="2" id="KW-1185">Reference proteome</keyword>
<accession>A0ACA9LRJ3</accession>
<dbReference type="Proteomes" id="UP000789366">
    <property type="component" value="Unassembled WGS sequence"/>
</dbReference>
<organism evidence="1 2">
    <name type="scientific">Cetraspora pellucida</name>
    <dbReference type="NCBI Taxonomy" id="1433469"/>
    <lineage>
        <taxon>Eukaryota</taxon>
        <taxon>Fungi</taxon>
        <taxon>Fungi incertae sedis</taxon>
        <taxon>Mucoromycota</taxon>
        <taxon>Glomeromycotina</taxon>
        <taxon>Glomeromycetes</taxon>
        <taxon>Diversisporales</taxon>
        <taxon>Gigasporaceae</taxon>
        <taxon>Cetraspora</taxon>
    </lineage>
</organism>
<protein>
    <submittedName>
        <fullName evidence="1">8322_t:CDS:1</fullName>
    </submittedName>
</protein>
<sequence>MTLELENFVSQQVNNYGTKAKETAYKPVDYYQQRPIFHRGLFWIGVGQNHPSIDKRSYDDLIKDLKRQVQHYQTLYQKRVEKDLDKKDGGTQTDLSDRQVNNLIGMLKGKLEQKNTELQTELAKIKQELSTKKDAISLTEKERKFLKIMESEIDLSINTKLVDYQKEIYGQEVNKTEEEIEKDVNLTDFKAENEKEVEEEKIIQNYSKTVKLSIMRTLNRINKKVLTSRQKEIQELQKTWEETKARLKKSKKKEDKLAADFLEANFIHPETGLITNKEFNYDAFGSTISRRSNYFENRIIIYQHKIYLNRHFLLSLMGYRLPTSHYLARAFTLEKLIETMAHEIAHCLVREFYLAADEHGEKHKEIKEVLEDYLQKEQIVELIEREIERR</sequence>
<reference evidence="1" key="1">
    <citation type="submission" date="2021-06" db="EMBL/GenBank/DDBJ databases">
        <authorList>
            <person name="Kallberg Y."/>
            <person name="Tangrot J."/>
            <person name="Rosling A."/>
        </authorList>
    </citation>
    <scope>NUCLEOTIDE SEQUENCE</scope>
    <source>
        <strain evidence="1">28 12/20/2015</strain>
    </source>
</reference>
<gene>
    <name evidence="1" type="ORF">SPELUC_LOCUS4952</name>
</gene>
<evidence type="ECO:0000313" key="2">
    <source>
        <dbReference type="Proteomes" id="UP000789366"/>
    </source>
</evidence>
<name>A0ACA9LRJ3_9GLOM</name>